<keyword evidence="4" id="KW-1185">Reference proteome</keyword>
<gene>
    <name evidence="3" type="ORF">SAMN05444354_106305</name>
</gene>
<name>A0A1H7QX18_STIAU</name>
<evidence type="ECO:0000313" key="3">
    <source>
        <dbReference type="EMBL" id="SEL52472.1"/>
    </source>
</evidence>
<feature type="compositionally biased region" description="Basic and acidic residues" evidence="1">
    <location>
        <begin position="227"/>
        <end position="238"/>
    </location>
</feature>
<feature type="transmembrane region" description="Helical" evidence="2">
    <location>
        <begin position="48"/>
        <end position="69"/>
    </location>
</feature>
<protein>
    <submittedName>
        <fullName evidence="3">Uncharacterized protein</fullName>
    </submittedName>
</protein>
<dbReference type="AlphaFoldDB" id="A0A1H7QX18"/>
<evidence type="ECO:0000256" key="1">
    <source>
        <dbReference type="SAM" id="MobiDB-lite"/>
    </source>
</evidence>
<organism evidence="3 4">
    <name type="scientific">Stigmatella aurantiaca</name>
    <dbReference type="NCBI Taxonomy" id="41"/>
    <lineage>
        <taxon>Bacteria</taxon>
        <taxon>Pseudomonadati</taxon>
        <taxon>Myxococcota</taxon>
        <taxon>Myxococcia</taxon>
        <taxon>Myxococcales</taxon>
        <taxon>Cystobacterineae</taxon>
        <taxon>Archangiaceae</taxon>
        <taxon>Stigmatella</taxon>
    </lineage>
</organism>
<dbReference type="EMBL" id="FOAP01000006">
    <property type="protein sequence ID" value="SEL52472.1"/>
    <property type="molecule type" value="Genomic_DNA"/>
</dbReference>
<proteinExistence type="predicted"/>
<evidence type="ECO:0000313" key="4">
    <source>
        <dbReference type="Proteomes" id="UP000182719"/>
    </source>
</evidence>
<evidence type="ECO:0000256" key="2">
    <source>
        <dbReference type="SAM" id="Phobius"/>
    </source>
</evidence>
<dbReference type="RefSeq" id="WP_075006987.1">
    <property type="nucleotide sequence ID" value="NZ_FOAP01000006.1"/>
</dbReference>
<sequence>MKGPSRKTLLANGAALVLLAWLYGGDLADALRARSAETAAFAQLPPLLLPVAVLAVASGALGGAVWGLLRRRGEDYKGYRLLPLVLVGALFVDLVSAERRVPLGSWDMASLALQHFAGQAQAQATAGNVPADPRVLGALLKGLGAPPYLVRGEPVPAYTLQVRENCEGPVRSASGLLPGTLLYCVAPQGQGAWVTLVGLPAERRFGAPEVLSQAGETRFLLVQPVKQDESETLERGGAFREGAGAEPGKRAP</sequence>
<keyword evidence="2" id="KW-1133">Transmembrane helix</keyword>
<feature type="region of interest" description="Disordered" evidence="1">
    <location>
        <begin position="227"/>
        <end position="252"/>
    </location>
</feature>
<reference evidence="4" key="1">
    <citation type="submission" date="2016-10" db="EMBL/GenBank/DDBJ databases">
        <authorList>
            <person name="Varghese N."/>
            <person name="Submissions S."/>
        </authorList>
    </citation>
    <scope>NUCLEOTIDE SEQUENCE [LARGE SCALE GENOMIC DNA]</scope>
    <source>
        <strain evidence="4">DSM 17044</strain>
    </source>
</reference>
<keyword evidence="2" id="KW-0472">Membrane</keyword>
<dbReference type="Proteomes" id="UP000182719">
    <property type="component" value="Unassembled WGS sequence"/>
</dbReference>
<accession>A0A1H7QX18</accession>
<dbReference type="OrthoDB" id="5501533at2"/>
<keyword evidence="2" id="KW-0812">Transmembrane</keyword>